<feature type="signal peptide" evidence="1">
    <location>
        <begin position="1"/>
        <end position="25"/>
    </location>
</feature>
<dbReference type="AlphaFoldDB" id="A0A0F7SI69"/>
<accession>A0A0F7SI69</accession>
<dbReference type="EMBL" id="LN483167">
    <property type="protein sequence ID" value="CDZ96979.1"/>
    <property type="molecule type" value="Genomic_DNA"/>
</dbReference>
<evidence type="ECO:0000256" key="1">
    <source>
        <dbReference type="SAM" id="SignalP"/>
    </source>
</evidence>
<proteinExistence type="predicted"/>
<protein>
    <submittedName>
        <fullName evidence="2">Uncharacterized protein</fullName>
    </submittedName>
</protein>
<name>A0A0F7SI69_PHARH</name>
<keyword evidence="1" id="KW-0732">Signal</keyword>
<reference evidence="2" key="1">
    <citation type="submission" date="2014-08" db="EMBL/GenBank/DDBJ databases">
        <authorList>
            <person name="Sharma Rahul"/>
            <person name="Thines Marco"/>
        </authorList>
    </citation>
    <scope>NUCLEOTIDE SEQUENCE</scope>
</reference>
<feature type="chain" id="PRO_5002521903" evidence="1">
    <location>
        <begin position="26"/>
        <end position="276"/>
    </location>
</feature>
<evidence type="ECO:0000313" key="2">
    <source>
        <dbReference type="EMBL" id="CDZ96979.1"/>
    </source>
</evidence>
<organism evidence="2">
    <name type="scientific">Phaffia rhodozyma</name>
    <name type="common">Yeast</name>
    <name type="synonym">Xanthophyllomyces dendrorhous</name>
    <dbReference type="NCBI Taxonomy" id="264483"/>
    <lineage>
        <taxon>Eukaryota</taxon>
        <taxon>Fungi</taxon>
        <taxon>Dikarya</taxon>
        <taxon>Basidiomycota</taxon>
        <taxon>Agaricomycotina</taxon>
        <taxon>Tremellomycetes</taxon>
        <taxon>Cystofilobasidiales</taxon>
        <taxon>Mrakiaceae</taxon>
        <taxon>Phaffia</taxon>
    </lineage>
</organism>
<sequence>MWINILFFSAFTAFTALIGASTALAVPTPAVVERAAIEDRGLFDQLLGLGTVSQLQAITSTLKSSVAPTLTQIQTSTSGSGLTNILSNAGLSSSASSTSTASVSTAGLITLLNDLSTLIPADQFNAIKTAIQNLPANISNDLYTLIAKVISVVKQIAAAQKSSASLVSSGSNGLLASLLGGTSVLTNLQSVITQVVNSLDTINSGVTASTSVAGVDAVAQVFASLKTPTDASLAAIVANSAKIISGFMALLKPLISNLTGLLNQLGLGSLTSTLKF</sequence>